<dbReference type="Gene3D" id="1.10.3720.10">
    <property type="entry name" value="MetI-like"/>
    <property type="match status" value="1"/>
</dbReference>
<protein>
    <submittedName>
        <fullName evidence="10">Carbohydrate ABC transporter membrane protein 1, CUT1 family</fullName>
    </submittedName>
</protein>
<evidence type="ECO:0000259" key="9">
    <source>
        <dbReference type="PROSITE" id="PS50928"/>
    </source>
</evidence>
<keyword evidence="4 7" id="KW-0812">Transmembrane</keyword>
<evidence type="ECO:0000256" key="1">
    <source>
        <dbReference type="ARBA" id="ARBA00004651"/>
    </source>
</evidence>
<feature type="transmembrane region" description="Helical" evidence="7">
    <location>
        <begin position="133"/>
        <end position="153"/>
    </location>
</feature>
<evidence type="ECO:0000256" key="8">
    <source>
        <dbReference type="SAM" id="MobiDB-lite"/>
    </source>
</evidence>
<evidence type="ECO:0000256" key="4">
    <source>
        <dbReference type="ARBA" id="ARBA00022692"/>
    </source>
</evidence>
<feature type="transmembrane region" description="Helical" evidence="7">
    <location>
        <begin position="100"/>
        <end position="121"/>
    </location>
</feature>
<comment type="subcellular location">
    <subcellularLocation>
        <location evidence="1 7">Cell membrane</location>
        <topology evidence="1 7">Multi-pass membrane protein</topology>
    </subcellularLocation>
</comment>
<comment type="similarity">
    <text evidence="7">Belongs to the binding-protein-dependent transport system permease family.</text>
</comment>
<dbReference type="EMBL" id="FZOD01000057">
    <property type="protein sequence ID" value="SNT53891.1"/>
    <property type="molecule type" value="Genomic_DNA"/>
</dbReference>
<dbReference type="SUPFAM" id="SSF161098">
    <property type="entry name" value="MetI-like"/>
    <property type="match status" value="1"/>
</dbReference>
<dbReference type="InterPro" id="IPR051393">
    <property type="entry name" value="ABC_transporter_permease"/>
</dbReference>
<feature type="domain" description="ABC transmembrane type-1" evidence="9">
    <location>
        <begin position="96"/>
        <end position="315"/>
    </location>
</feature>
<feature type="transmembrane region" description="Helical" evidence="7">
    <location>
        <begin position="233"/>
        <end position="255"/>
    </location>
</feature>
<dbReference type="PANTHER" id="PTHR30193:SF41">
    <property type="entry name" value="DIACETYLCHITOBIOSE UPTAKE SYSTEM PERMEASE PROTEIN NGCF"/>
    <property type="match status" value="1"/>
</dbReference>
<dbReference type="RefSeq" id="WP_089212026.1">
    <property type="nucleotide sequence ID" value="NZ_FZOD01000057.1"/>
</dbReference>
<dbReference type="InterPro" id="IPR000515">
    <property type="entry name" value="MetI-like"/>
</dbReference>
<name>A0A239NG76_9ACTN</name>
<dbReference type="CDD" id="cd06261">
    <property type="entry name" value="TM_PBP2"/>
    <property type="match status" value="1"/>
</dbReference>
<accession>A0A239NG76</accession>
<keyword evidence="5 7" id="KW-1133">Transmembrane helix</keyword>
<keyword evidence="11" id="KW-1185">Reference proteome</keyword>
<feature type="region of interest" description="Disordered" evidence="8">
    <location>
        <begin position="1"/>
        <end position="27"/>
    </location>
</feature>
<feature type="compositionally biased region" description="Basic and acidic residues" evidence="8">
    <location>
        <begin position="10"/>
        <end position="24"/>
    </location>
</feature>
<evidence type="ECO:0000256" key="7">
    <source>
        <dbReference type="RuleBase" id="RU363032"/>
    </source>
</evidence>
<evidence type="ECO:0000256" key="5">
    <source>
        <dbReference type="ARBA" id="ARBA00022989"/>
    </source>
</evidence>
<dbReference type="GO" id="GO:0055085">
    <property type="term" value="P:transmembrane transport"/>
    <property type="evidence" value="ECO:0007669"/>
    <property type="project" value="InterPro"/>
</dbReference>
<keyword evidence="6 7" id="KW-0472">Membrane</keyword>
<evidence type="ECO:0000313" key="10">
    <source>
        <dbReference type="EMBL" id="SNT53891.1"/>
    </source>
</evidence>
<evidence type="ECO:0000256" key="2">
    <source>
        <dbReference type="ARBA" id="ARBA00022448"/>
    </source>
</evidence>
<dbReference type="GO" id="GO:0005886">
    <property type="term" value="C:plasma membrane"/>
    <property type="evidence" value="ECO:0007669"/>
    <property type="project" value="UniProtKB-SubCell"/>
</dbReference>
<gene>
    <name evidence="10" type="ORF">SAMN05216276_105737</name>
</gene>
<reference evidence="10 11" key="1">
    <citation type="submission" date="2017-06" db="EMBL/GenBank/DDBJ databases">
        <authorList>
            <person name="Kim H.J."/>
            <person name="Triplett B.A."/>
        </authorList>
    </citation>
    <scope>NUCLEOTIDE SEQUENCE [LARGE SCALE GENOMIC DNA]</scope>
    <source>
        <strain evidence="10 11">CGMCC 4.2132</strain>
    </source>
</reference>
<dbReference type="Pfam" id="PF00528">
    <property type="entry name" value="BPD_transp_1"/>
    <property type="match status" value="1"/>
</dbReference>
<keyword evidence="3" id="KW-1003">Cell membrane</keyword>
<feature type="transmembrane region" description="Helical" evidence="7">
    <location>
        <begin position="37"/>
        <end position="56"/>
    </location>
</feature>
<dbReference type="PANTHER" id="PTHR30193">
    <property type="entry name" value="ABC TRANSPORTER PERMEASE PROTEIN"/>
    <property type="match status" value="1"/>
</dbReference>
<dbReference type="InterPro" id="IPR035906">
    <property type="entry name" value="MetI-like_sf"/>
</dbReference>
<keyword evidence="2 7" id="KW-0813">Transport</keyword>
<feature type="transmembrane region" description="Helical" evidence="7">
    <location>
        <begin position="182"/>
        <end position="204"/>
    </location>
</feature>
<dbReference type="PROSITE" id="PS50928">
    <property type="entry name" value="ABC_TM1"/>
    <property type="match status" value="1"/>
</dbReference>
<organism evidence="10 11">
    <name type="scientific">Streptosporangium subroseum</name>
    <dbReference type="NCBI Taxonomy" id="106412"/>
    <lineage>
        <taxon>Bacteria</taxon>
        <taxon>Bacillati</taxon>
        <taxon>Actinomycetota</taxon>
        <taxon>Actinomycetes</taxon>
        <taxon>Streptosporangiales</taxon>
        <taxon>Streptosporangiaceae</taxon>
        <taxon>Streptosporangium</taxon>
    </lineage>
</organism>
<evidence type="ECO:0000256" key="3">
    <source>
        <dbReference type="ARBA" id="ARBA00022475"/>
    </source>
</evidence>
<feature type="transmembrane region" description="Helical" evidence="7">
    <location>
        <begin position="295"/>
        <end position="314"/>
    </location>
</feature>
<sequence length="326" mass="35830">MTLTTGSDAARARRDATPQGEPRRVGGRGRGRAIEALWGYAFIAPTGIGLAVFYLWPILQTAYFSMTEWGFFGGHTWTGFDNYTRLLRDPEAGQALINTLGYTALGLVAIPLAIVFAALLNQKGLRGVGVYRTLFFLPVVTMPVAVAMVWRWLYNGDYGLINYVLSLAGVEGPSWVADPATALYALAVVGIWSSLGYNLIIFLAGMQAIPREYYEAAQIDGAGRITQFFRVTLPLLSPTAFFVSVISVIGSLQLFDLVYAMAGSGLTARANPAFPRLQTVVHLFYDRAFVTNDRGYAAAIVVMLFLLIIAMTAVQFRLQRRWVHYA</sequence>
<dbReference type="AlphaFoldDB" id="A0A239NG76"/>
<dbReference type="Proteomes" id="UP000198282">
    <property type="component" value="Unassembled WGS sequence"/>
</dbReference>
<evidence type="ECO:0000256" key="6">
    <source>
        <dbReference type="ARBA" id="ARBA00023136"/>
    </source>
</evidence>
<dbReference type="OrthoDB" id="9804439at2"/>
<proteinExistence type="inferred from homology"/>
<evidence type="ECO:0000313" key="11">
    <source>
        <dbReference type="Proteomes" id="UP000198282"/>
    </source>
</evidence>